<proteinExistence type="predicted"/>
<organism evidence="3 5">
    <name type="scientific">Venturia inaequalis</name>
    <name type="common">Apple scab fungus</name>
    <dbReference type="NCBI Taxonomy" id="5025"/>
    <lineage>
        <taxon>Eukaryota</taxon>
        <taxon>Fungi</taxon>
        <taxon>Dikarya</taxon>
        <taxon>Ascomycota</taxon>
        <taxon>Pezizomycotina</taxon>
        <taxon>Dothideomycetes</taxon>
        <taxon>Pleosporomycetidae</taxon>
        <taxon>Venturiales</taxon>
        <taxon>Venturiaceae</taxon>
        <taxon>Venturia</taxon>
    </lineage>
</organism>
<dbReference type="SUPFAM" id="SSF50685">
    <property type="entry name" value="Barwin-like endoglucanases"/>
    <property type="match status" value="1"/>
</dbReference>
<dbReference type="EMBL" id="WNWS01000069">
    <property type="protein sequence ID" value="KAE9982909.1"/>
    <property type="molecule type" value="Genomic_DNA"/>
</dbReference>
<comment type="caution">
    <text evidence="3">The sequence shown here is derived from an EMBL/GenBank/DDBJ whole genome shotgun (WGS) entry which is preliminary data.</text>
</comment>
<feature type="domain" description="Expansin-like EG45" evidence="2">
    <location>
        <begin position="16"/>
        <end position="109"/>
    </location>
</feature>
<name>A0A8H3V9K4_VENIN</name>
<sequence length="130" mass="13739">MKATTALLTLSSLTHLGLCDVGVATTYRPPYLPTKCFGSDQGQFPPGYMFGAVGPGLWDKGAACGRMYQLHCTNPTTGTGSCVPGLIMVKIVEGRLGNKAPLFSLSMTAAQKLYTGSGPFKTEFSEDLSH</sequence>
<feature type="chain" id="PRO_5044690820" description="Expansin-like EG45 domain-containing protein" evidence="1">
    <location>
        <begin position="20"/>
        <end position="130"/>
    </location>
</feature>
<evidence type="ECO:0000313" key="5">
    <source>
        <dbReference type="Proteomes" id="UP000447873"/>
    </source>
</evidence>
<protein>
    <recommendedName>
        <fullName evidence="2">Expansin-like EG45 domain-containing protein</fullName>
    </recommendedName>
</protein>
<gene>
    <name evidence="4" type="ORF">EG327_004349</name>
    <name evidence="3" type="ORF">EG328_010456</name>
</gene>
<keyword evidence="1" id="KW-0732">Signal</keyword>
<feature type="signal peptide" evidence="1">
    <location>
        <begin position="1"/>
        <end position="19"/>
    </location>
</feature>
<dbReference type="InterPro" id="IPR036908">
    <property type="entry name" value="RlpA-like_sf"/>
</dbReference>
<dbReference type="Gene3D" id="2.40.40.10">
    <property type="entry name" value="RlpA-like domain"/>
    <property type="match status" value="1"/>
</dbReference>
<reference evidence="3 5" key="1">
    <citation type="submission" date="2018-12" db="EMBL/GenBank/DDBJ databases">
        <title>Venturia inaequalis Genome Resource.</title>
        <authorList>
            <person name="Lichtner F.J."/>
        </authorList>
    </citation>
    <scope>NUCLEOTIDE SEQUENCE [LARGE SCALE GENOMIC DNA]</scope>
    <source>
        <strain evidence="3 5">120213</strain>
        <strain evidence="4 6">DMI_063113</strain>
    </source>
</reference>
<dbReference type="CDD" id="cd22269">
    <property type="entry name" value="DPBB_EG45-like"/>
    <property type="match status" value="1"/>
</dbReference>
<evidence type="ECO:0000313" key="6">
    <source>
        <dbReference type="Proteomes" id="UP000490939"/>
    </source>
</evidence>
<dbReference type="InterPro" id="IPR007112">
    <property type="entry name" value="Expansin/allergen_DPBB_dom"/>
</dbReference>
<accession>A0A8H3V9K4</accession>
<keyword evidence="6" id="KW-1185">Reference proteome</keyword>
<dbReference type="Proteomes" id="UP000490939">
    <property type="component" value="Unassembled WGS sequence"/>
</dbReference>
<evidence type="ECO:0000313" key="4">
    <source>
        <dbReference type="EMBL" id="KAE9993590.1"/>
    </source>
</evidence>
<dbReference type="EMBL" id="WNWR01000026">
    <property type="protein sequence ID" value="KAE9993590.1"/>
    <property type="molecule type" value="Genomic_DNA"/>
</dbReference>
<evidence type="ECO:0000256" key="1">
    <source>
        <dbReference type="SAM" id="SignalP"/>
    </source>
</evidence>
<dbReference type="PROSITE" id="PS50842">
    <property type="entry name" value="EXPANSIN_EG45"/>
    <property type="match status" value="1"/>
</dbReference>
<dbReference type="Proteomes" id="UP000447873">
    <property type="component" value="Unassembled WGS sequence"/>
</dbReference>
<dbReference type="OrthoDB" id="5230767at2759"/>
<evidence type="ECO:0000313" key="3">
    <source>
        <dbReference type="EMBL" id="KAE9982909.1"/>
    </source>
</evidence>
<dbReference type="PANTHER" id="PTHR47480:SF1">
    <property type="entry name" value="EG45-LIKE DOMAIN CONTAINING PROTEIN 1"/>
    <property type="match status" value="1"/>
</dbReference>
<dbReference type="AlphaFoldDB" id="A0A8H3V9K4"/>
<dbReference type="PANTHER" id="PTHR47480">
    <property type="entry name" value="EG45-LIKE DOMAIN CONTAINING PROTEIN"/>
    <property type="match status" value="1"/>
</dbReference>
<evidence type="ECO:0000259" key="2">
    <source>
        <dbReference type="PROSITE" id="PS50842"/>
    </source>
</evidence>